<evidence type="ECO:0008006" key="3">
    <source>
        <dbReference type="Google" id="ProtNLM"/>
    </source>
</evidence>
<proteinExistence type="predicted"/>
<reference evidence="1 2" key="1">
    <citation type="submission" date="2023-07" db="EMBL/GenBank/DDBJ databases">
        <title>Genomic Encyclopedia of Type Strains, Phase IV (KMG-IV): sequencing the most valuable type-strain genomes for metagenomic binning, comparative biology and taxonomic classification.</title>
        <authorList>
            <person name="Goeker M."/>
        </authorList>
    </citation>
    <scope>NUCLEOTIDE SEQUENCE [LARGE SCALE GENOMIC DNA]</scope>
    <source>
        <strain evidence="1 2">DSM 14914</strain>
    </source>
</reference>
<name>A0ABU0L6G6_9BACL</name>
<accession>A0ABU0L6G6</accession>
<comment type="caution">
    <text evidence="1">The sequence shown here is derived from an EMBL/GenBank/DDBJ whole genome shotgun (WGS) entry which is preliminary data.</text>
</comment>
<protein>
    <recommendedName>
        <fullName evidence="3">Phage protein</fullName>
    </recommendedName>
</protein>
<dbReference type="RefSeq" id="WP_152378644.1">
    <property type="nucleotide sequence ID" value="NZ_CP045297.1"/>
</dbReference>
<sequence length="65" mass="7478">MSQISTNDLKDVLRRATQSARQEAKKNGVPAVYEENGMMIKEYPDGKKTRIVFTEEGKREVEYNV</sequence>
<evidence type="ECO:0000313" key="1">
    <source>
        <dbReference type="EMBL" id="MDQ0496889.1"/>
    </source>
</evidence>
<keyword evidence="2" id="KW-1185">Reference proteome</keyword>
<gene>
    <name evidence="1" type="ORF">QOZ95_005089</name>
</gene>
<dbReference type="Proteomes" id="UP001242811">
    <property type="component" value="Unassembled WGS sequence"/>
</dbReference>
<organism evidence="1 2">
    <name type="scientific">Paenibacillus brasilensis</name>
    <dbReference type="NCBI Taxonomy" id="128574"/>
    <lineage>
        <taxon>Bacteria</taxon>
        <taxon>Bacillati</taxon>
        <taxon>Bacillota</taxon>
        <taxon>Bacilli</taxon>
        <taxon>Bacillales</taxon>
        <taxon>Paenibacillaceae</taxon>
        <taxon>Paenibacillus</taxon>
    </lineage>
</organism>
<evidence type="ECO:0000313" key="2">
    <source>
        <dbReference type="Proteomes" id="UP001242811"/>
    </source>
</evidence>
<dbReference type="EMBL" id="JAUSWA010000046">
    <property type="protein sequence ID" value="MDQ0496889.1"/>
    <property type="molecule type" value="Genomic_DNA"/>
</dbReference>